<keyword evidence="6" id="KW-0090">Biological rhythms</keyword>
<dbReference type="Pfam" id="PF12114">
    <property type="entry name" value="Period_C"/>
    <property type="match status" value="2"/>
</dbReference>
<dbReference type="InterPro" id="IPR035965">
    <property type="entry name" value="PAS-like_dom_sf"/>
</dbReference>
<feature type="compositionally biased region" description="Basic and acidic residues" evidence="9">
    <location>
        <begin position="526"/>
        <end position="548"/>
    </location>
</feature>
<feature type="compositionally biased region" description="Low complexity" evidence="9">
    <location>
        <begin position="1054"/>
        <end position="1077"/>
    </location>
</feature>
<evidence type="ECO:0000256" key="6">
    <source>
        <dbReference type="ARBA" id="ARBA00023108"/>
    </source>
</evidence>
<dbReference type="InterPro" id="IPR057310">
    <property type="entry name" value="PER1-3_bHLH"/>
</dbReference>
<name>A0A6J0UBN6_9SAUR</name>
<dbReference type="GO" id="GO:0005634">
    <property type="term" value="C:nucleus"/>
    <property type="evidence" value="ECO:0007669"/>
    <property type="project" value="UniProtKB-SubCell"/>
</dbReference>
<feature type="compositionally biased region" description="Basic and acidic residues" evidence="9">
    <location>
        <begin position="1101"/>
        <end position="1124"/>
    </location>
</feature>
<feature type="compositionally biased region" description="Polar residues" evidence="9">
    <location>
        <begin position="1169"/>
        <end position="1181"/>
    </location>
</feature>
<dbReference type="GeneID" id="110082431"/>
<feature type="region of interest" description="Disordered" evidence="9">
    <location>
        <begin position="21"/>
        <end position="96"/>
    </location>
</feature>
<feature type="compositionally biased region" description="Polar residues" evidence="9">
    <location>
        <begin position="76"/>
        <end position="93"/>
    </location>
</feature>
<keyword evidence="7" id="KW-0804">Transcription</keyword>
<dbReference type="InterPro" id="IPR000014">
    <property type="entry name" value="PAS"/>
</dbReference>
<feature type="compositionally biased region" description="Low complexity" evidence="9">
    <location>
        <begin position="1087"/>
        <end position="1100"/>
    </location>
</feature>
<feature type="region of interest" description="Disordered" evidence="9">
    <location>
        <begin position="523"/>
        <end position="579"/>
    </location>
</feature>
<dbReference type="Gene3D" id="3.30.450.20">
    <property type="entry name" value="PAS domain"/>
    <property type="match status" value="2"/>
</dbReference>
<dbReference type="Proteomes" id="UP001652642">
    <property type="component" value="Chromosome 7"/>
</dbReference>
<dbReference type="OrthoDB" id="7788983at2759"/>
<dbReference type="Pfam" id="PF21353">
    <property type="entry name" value="Per3-like_PAS-A"/>
    <property type="match status" value="1"/>
</dbReference>
<feature type="compositionally biased region" description="Low complexity" evidence="9">
    <location>
        <begin position="637"/>
        <end position="651"/>
    </location>
</feature>
<keyword evidence="3" id="KW-0963">Cytoplasm</keyword>
<keyword evidence="11" id="KW-1185">Reference proteome</keyword>
<dbReference type="GO" id="GO:0005737">
    <property type="term" value="C:cytoplasm"/>
    <property type="evidence" value="ECO:0007669"/>
    <property type="project" value="UniProtKB-SubCell"/>
</dbReference>
<dbReference type="PANTHER" id="PTHR11269">
    <property type="entry name" value="PERIOD CIRCADIAN PROTEIN"/>
    <property type="match status" value="1"/>
</dbReference>
<dbReference type="AlphaFoldDB" id="A0A6J0UBN6"/>
<evidence type="ECO:0000256" key="9">
    <source>
        <dbReference type="SAM" id="MobiDB-lite"/>
    </source>
</evidence>
<feature type="region of interest" description="Disordered" evidence="9">
    <location>
        <begin position="614"/>
        <end position="669"/>
    </location>
</feature>
<protein>
    <submittedName>
        <fullName evidence="12">Period circadian protein homolog 3 isoform X1</fullName>
    </submittedName>
</protein>
<evidence type="ECO:0000256" key="2">
    <source>
        <dbReference type="ARBA" id="ARBA00004496"/>
    </source>
</evidence>
<dbReference type="InParanoid" id="A0A6J0UBN6"/>
<feature type="region of interest" description="Disordered" evidence="9">
    <location>
        <begin position="845"/>
        <end position="877"/>
    </location>
</feature>
<dbReference type="InterPro" id="IPR048814">
    <property type="entry name" value="Per1-3_PAS-A"/>
</dbReference>
<proteinExistence type="predicted"/>
<reference evidence="12" key="1">
    <citation type="submission" date="2025-08" db="UniProtKB">
        <authorList>
            <consortium name="RefSeq"/>
        </authorList>
    </citation>
    <scope>IDENTIFICATION</scope>
</reference>
<evidence type="ECO:0000256" key="7">
    <source>
        <dbReference type="ARBA" id="ARBA00023163"/>
    </source>
</evidence>
<dbReference type="InterPro" id="IPR013655">
    <property type="entry name" value="PAS_fold_3"/>
</dbReference>
<feature type="compositionally biased region" description="Pro residues" evidence="9">
    <location>
        <begin position="846"/>
        <end position="861"/>
    </location>
</feature>
<feature type="region of interest" description="Disordered" evidence="9">
    <location>
        <begin position="1169"/>
        <end position="1214"/>
    </location>
</feature>
<evidence type="ECO:0000313" key="12">
    <source>
        <dbReference type="RefSeq" id="XP_020655624.2"/>
    </source>
</evidence>
<dbReference type="GO" id="GO:0032922">
    <property type="term" value="P:circadian regulation of gene expression"/>
    <property type="evidence" value="ECO:0007669"/>
    <property type="project" value="TreeGrafter"/>
</dbReference>
<keyword evidence="8" id="KW-0539">Nucleus</keyword>
<evidence type="ECO:0000256" key="4">
    <source>
        <dbReference type="ARBA" id="ARBA00022737"/>
    </source>
</evidence>
<dbReference type="CTD" id="8863"/>
<evidence type="ECO:0000256" key="1">
    <source>
        <dbReference type="ARBA" id="ARBA00004123"/>
    </source>
</evidence>
<feature type="region of interest" description="Disordered" evidence="9">
    <location>
        <begin position="790"/>
        <end position="824"/>
    </location>
</feature>
<dbReference type="FunCoup" id="A0A6J0UBN6">
    <property type="interactions" value="5"/>
</dbReference>
<feature type="compositionally biased region" description="Basic and acidic residues" evidence="9">
    <location>
        <begin position="21"/>
        <end position="44"/>
    </location>
</feature>
<evidence type="ECO:0000256" key="3">
    <source>
        <dbReference type="ARBA" id="ARBA00022490"/>
    </source>
</evidence>
<feature type="compositionally biased region" description="Low complexity" evidence="9">
    <location>
        <begin position="986"/>
        <end position="1002"/>
    </location>
</feature>
<dbReference type="SUPFAM" id="SSF55785">
    <property type="entry name" value="PYP-like sensor domain (PAS domain)"/>
    <property type="match status" value="1"/>
</dbReference>
<dbReference type="InterPro" id="IPR022728">
    <property type="entry name" value="Period_circadian-like_C"/>
</dbReference>
<dbReference type="InterPro" id="IPR050760">
    <property type="entry name" value="Period_circadian_regulator"/>
</dbReference>
<dbReference type="GO" id="GO:0000976">
    <property type="term" value="F:transcription cis-regulatory region binding"/>
    <property type="evidence" value="ECO:0007669"/>
    <property type="project" value="TreeGrafter"/>
</dbReference>
<dbReference type="GO" id="GO:0001222">
    <property type="term" value="F:transcription corepressor binding"/>
    <property type="evidence" value="ECO:0007669"/>
    <property type="project" value="TreeGrafter"/>
</dbReference>
<gene>
    <name evidence="12" type="primary">PER3</name>
</gene>
<dbReference type="RefSeq" id="XP_020655624.2">
    <property type="nucleotide sequence ID" value="XM_020799965.2"/>
</dbReference>
<organism evidence="11 12">
    <name type="scientific">Pogona vitticeps</name>
    <name type="common">central bearded dragon</name>
    <dbReference type="NCBI Taxonomy" id="103695"/>
    <lineage>
        <taxon>Eukaryota</taxon>
        <taxon>Metazoa</taxon>
        <taxon>Chordata</taxon>
        <taxon>Craniata</taxon>
        <taxon>Vertebrata</taxon>
        <taxon>Euteleostomi</taxon>
        <taxon>Lepidosauria</taxon>
        <taxon>Squamata</taxon>
        <taxon>Bifurcata</taxon>
        <taxon>Unidentata</taxon>
        <taxon>Episquamata</taxon>
        <taxon>Toxicofera</taxon>
        <taxon>Iguania</taxon>
        <taxon>Acrodonta</taxon>
        <taxon>Agamidae</taxon>
        <taxon>Amphibolurinae</taxon>
        <taxon>Pogona</taxon>
    </lineage>
</organism>
<evidence type="ECO:0000259" key="10">
    <source>
        <dbReference type="PROSITE" id="PS50112"/>
    </source>
</evidence>
<dbReference type="SMART" id="SM00091">
    <property type="entry name" value="PAS"/>
    <property type="match status" value="2"/>
</dbReference>
<keyword evidence="4" id="KW-0677">Repeat</keyword>
<evidence type="ECO:0000313" key="11">
    <source>
        <dbReference type="Proteomes" id="UP001652642"/>
    </source>
</evidence>
<dbReference type="Pfam" id="PF08447">
    <property type="entry name" value="PAS_3"/>
    <property type="match status" value="1"/>
</dbReference>
<feature type="domain" description="PAS" evidence="10">
    <location>
        <begin position="333"/>
        <end position="375"/>
    </location>
</feature>
<evidence type="ECO:0000256" key="5">
    <source>
        <dbReference type="ARBA" id="ARBA00023015"/>
    </source>
</evidence>
<feature type="compositionally biased region" description="Basic and acidic residues" evidence="9">
    <location>
        <begin position="59"/>
        <end position="74"/>
    </location>
</feature>
<dbReference type="KEGG" id="pvt:110082431"/>
<dbReference type="PROSITE" id="PS50112">
    <property type="entry name" value="PAS"/>
    <property type="match status" value="1"/>
</dbReference>
<dbReference type="PANTHER" id="PTHR11269:SF13">
    <property type="entry name" value="PERIOD CIRCADIAN PROTEIN HOMOLOG 3"/>
    <property type="match status" value="1"/>
</dbReference>
<feature type="region of interest" description="Disordered" evidence="9">
    <location>
        <begin position="960"/>
        <end position="1124"/>
    </location>
</feature>
<keyword evidence="5" id="KW-0805">Transcription regulation</keyword>
<sequence length="1214" mass="131268">MNEDMPQNAFSNQKEAWLLDHLGEIGERQGGDLEKRDGTFKEETEMLCNRSTGSSSSGTEKECGRGCPHGHESDDSSAGKSGDQNGSRSSQRNQRNEEMMMLIEEMKRYLPAERGDCCSKPSTLSALQYALKCVWQVQGNSQILPTLSEPGTCRTGTALYNLEELAAVTSEYASKNTDTIVVVFSLLSGQTMHVSEQAAGILNCKKRFLDTTPFAQLLAPQDMGIFYARTSQTHLPLWNTEAQTASVYERAQVKSFFCRLRGGKDQDQERRYYPFRITPYLVNVCVSNNSEPESCCLALAEKIHSGYEAPRIPLEKRIFTTMHSPGCVFLETDDRAVPLLGYLPQDLIGTSILMYLHPDDQPLMVAVHRKVLRFAGQAPFEHSPVRFCTQNGDYVVLDTSWSSFVNPWSRKIAFIIGRHKVRTSPLNEDVFAARSKGRSPVDKEVWELQGQIYKMLLQPIHSHGSSGYGSLVSNASYEHYISVASSSDSNGHGVEELPREPVTLQQVFVDINRLKHVGQQLYIESHSQRPDRSSRAPSEELPRGKESTPLRLPDPATGPQHHRSNSRGLPTASSKDWRSPHGLLSYQQINSMDSIIRYLEGCNIPALKRKCESSADASSSSDEDKQEGPALEGPSGSGSTATAGQPVAVGGPEEEEEEEVAPQQVSGTALGPPMADLALVGKALSAASGTSQCSYSSTLVHFPHPESEATALEEVLLQGEATDTSPAHTPGGAAATSPATFATTLEEPPRQVGLTKEVLSAHTQKEEQNYVDRFHQRLLLLPPYHSYFEHRGAGSNPAPSQDQGDFPGSWYNRSAPGKFGHQRSLASSKSSCLGSKAVCQKRGAVPAPPSWFPPEGSPPGPSGQSFPAPTSAAPCFPLDSPGGSQAFPWAAPAVPSSLPSIVPALPFPSAGHLVAVFVHPVPGGTLFPQAFPLGQPQPCLSPAFPCPTGPLAPLAVRSVPDPQRATEPVRLPPAPVLPKEEPPPLLSQSRSSSPLQLNLLQEELPKTPDPPSKAPAKAGTGDTQPEEEEGEDSSHHDGHSVSSELFDLLMLEDSQSGTGSATSGSGSARSVSLASASNGTSGCGTGSRNSSTYFTSSDSSEVSKRGRRQEEEKGPSWPARRKEEVLREDLARLAAMEKHQPRFSEEQKQELAKVHPWILTQTLPQEINTRGCTTCDSGNTSGEAAAPEDGSPPEEDGEDRHLRGPLQLPPEAWS</sequence>
<dbReference type="CDD" id="cd00130">
    <property type="entry name" value="PAS"/>
    <property type="match status" value="1"/>
</dbReference>
<accession>A0A6J0UBN6</accession>
<evidence type="ECO:0000256" key="8">
    <source>
        <dbReference type="ARBA" id="ARBA00023242"/>
    </source>
</evidence>
<comment type="subcellular location">
    <subcellularLocation>
        <location evidence="2">Cytoplasm</location>
    </subcellularLocation>
    <subcellularLocation>
        <location evidence="1">Nucleus</location>
    </subcellularLocation>
</comment>
<dbReference type="GO" id="GO:0000122">
    <property type="term" value="P:negative regulation of transcription by RNA polymerase II"/>
    <property type="evidence" value="ECO:0007669"/>
    <property type="project" value="TreeGrafter"/>
</dbReference>
<dbReference type="GO" id="GO:0043153">
    <property type="term" value="P:entrainment of circadian clock by photoperiod"/>
    <property type="evidence" value="ECO:0007669"/>
    <property type="project" value="TreeGrafter"/>
</dbReference>
<dbReference type="Pfam" id="PF23170">
    <property type="entry name" value="bHLH_PER"/>
    <property type="match status" value="1"/>
</dbReference>